<dbReference type="Pfam" id="PF22302">
    <property type="entry name" value="DUF6968"/>
    <property type="match status" value="1"/>
</dbReference>
<dbReference type="Proteomes" id="UP000016540">
    <property type="component" value="Unassembled WGS sequence"/>
</dbReference>
<reference evidence="2 3" key="1">
    <citation type="journal article" date="2013" name="Genome Announc.">
        <title>Draft Genome Sequence of the Moderately Halophilic Bacterium Marinobacter lipolyticus Strain SM19.</title>
        <authorList>
            <person name="Papke R.T."/>
            <person name="de la Haba R.R."/>
            <person name="Infante-Dominguez C."/>
            <person name="Perez D."/>
            <person name="Sanchez-Porro C."/>
            <person name="Lapierre P."/>
            <person name="Ventosa A."/>
        </authorList>
    </citation>
    <scope>NUCLEOTIDE SEQUENCE [LARGE SCALE GENOMIC DNA]</scope>
    <source>
        <strain evidence="2 3">SM19</strain>
    </source>
</reference>
<keyword evidence="3" id="KW-1185">Reference proteome</keyword>
<feature type="domain" description="DUF6968" evidence="1">
    <location>
        <begin position="13"/>
        <end position="101"/>
    </location>
</feature>
<dbReference type="RefSeq" id="WP_012140452.1">
    <property type="nucleotide sequence ID" value="NZ_KE007314.1"/>
</dbReference>
<accession>R8AW57</accession>
<evidence type="ECO:0000313" key="2">
    <source>
        <dbReference type="EMBL" id="EON90541.1"/>
    </source>
</evidence>
<dbReference type="EMBL" id="ASAD01000034">
    <property type="protein sequence ID" value="EON90541.1"/>
    <property type="molecule type" value="Genomic_DNA"/>
</dbReference>
<protein>
    <recommendedName>
        <fullName evidence="1">DUF6968 domain-containing protein</fullName>
    </recommendedName>
</protein>
<dbReference type="InterPro" id="IPR054241">
    <property type="entry name" value="DUF6968"/>
</dbReference>
<evidence type="ECO:0000259" key="1">
    <source>
        <dbReference type="Pfam" id="PF22302"/>
    </source>
</evidence>
<gene>
    <name evidence="2" type="ORF">MARLIPOL_18268</name>
</gene>
<dbReference type="AlphaFoldDB" id="R8AW57"/>
<dbReference type="HOGENOM" id="CLU_2219964_0_0_6"/>
<dbReference type="OrthoDB" id="7066098at2"/>
<proteinExistence type="predicted"/>
<name>R8AW57_9GAMM</name>
<comment type="caution">
    <text evidence="2">The sequence shown here is derived from an EMBL/GenBank/DDBJ whole genome shotgun (WGS) entry which is preliminary data.</text>
</comment>
<organism evidence="2 3">
    <name type="scientific">Marinobacter lipolyticus SM19</name>
    <dbReference type="NCBI Taxonomy" id="1318628"/>
    <lineage>
        <taxon>Bacteria</taxon>
        <taxon>Pseudomonadati</taxon>
        <taxon>Pseudomonadota</taxon>
        <taxon>Gammaproteobacteria</taxon>
        <taxon>Pseudomonadales</taxon>
        <taxon>Marinobacteraceae</taxon>
        <taxon>Marinobacter</taxon>
    </lineage>
</organism>
<evidence type="ECO:0000313" key="3">
    <source>
        <dbReference type="Proteomes" id="UP000016540"/>
    </source>
</evidence>
<sequence>MMPKIEEVRDIIATRELVYISSSGEREKATIEIGKPYQIENEAYVCPYRVGSLSYEHIYGSVGIDSFQALELSLKTMEAELIYWVRKKGGSFEFLGEPGTGLEKNA</sequence>